<dbReference type="Pfam" id="PF20174">
    <property type="entry name" value="DUF6540"/>
    <property type="match status" value="1"/>
</dbReference>
<name>A0A1B7NVI5_9EURO</name>
<protein>
    <submittedName>
        <fullName evidence="1">Uncharacterized protein</fullName>
    </submittedName>
</protein>
<evidence type="ECO:0000313" key="2">
    <source>
        <dbReference type="Proteomes" id="UP000091918"/>
    </source>
</evidence>
<dbReference type="AlphaFoldDB" id="A0A1B7NVI5"/>
<evidence type="ECO:0000313" key="1">
    <source>
        <dbReference type="EMBL" id="OAX80795.1"/>
    </source>
</evidence>
<keyword evidence="2" id="KW-1185">Reference proteome</keyword>
<comment type="caution">
    <text evidence="1">The sequence shown here is derived from an EMBL/GenBank/DDBJ whole genome shotgun (WGS) entry which is preliminary data.</text>
</comment>
<dbReference type="OrthoDB" id="4176059at2759"/>
<organism evidence="1 2">
    <name type="scientific">Emergomyces africanus</name>
    <dbReference type="NCBI Taxonomy" id="1955775"/>
    <lineage>
        <taxon>Eukaryota</taxon>
        <taxon>Fungi</taxon>
        <taxon>Dikarya</taxon>
        <taxon>Ascomycota</taxon>
        <taxon>Pezizomycotina</taxon>
        <taxon>Eurotiomycetes</taxon>
        <taxon>Eurotiomycetidae</taxon>
        <taxon>Onygenales</taxon>
        <taxon>Ajellomycetaceae</taxon>
        <taxon>Emergomyces</taxon>
    </lineage>
</organism>
<dbReference type="Proteomes" id="UP000091918">
    <property type="component" value="Unassembled WGS sequence"/>
</dbReference>
<sequence length="149" mass="16244">MEPNKIYVILSVSPVEYHWEIYVSDDVAQSGVIHHANNATGGWSYERKHTDTTVRSQMLALALKVGTVPVPLPDGRAQIDQILGDPAMISQAPEFRCRAWALDGVARLHKMGIVDAPDTSVVMAKSYELADANRTNIELGLGKCTVASL</sequence>
<gene>
    <name evidence="1" type="ORF">ACJ72_04862</name>
</gene>
<proteinExistence type="predicted"/>
<reference evidence="1 2" key="1">
    <citation type="submission" date="2015-07" db="EMBL/GenBank/DDBJ databases">
        <title>Emmonsia species relationships and genome sequence.</title>
        <authorList>
            <person name="Cuomo C.A."/>
            <person name="Schwartz I.S."/>
            <person name="Kenyon C."/>
            <person name="de Hoog G.S."/>
            <person name="Govender N.P."/>
            <person name="Botha A."/>
            <person name="Moreno L."/>
            <person name="de Vries M."/>
            <person name="Munoz J.F."/>
            <person name="Stielow J.B."/>
        </authorList>
    </citation>
    <scope>NUCLEOTIDE SEQUENCE [LARGE SCALE GENOMIC DNA]</scope>
    <source>
        <strain evidence="1 2">CBS 136260</strain>
    </source>
</reference>
<dbReference type="InterPro" id="IPR046670">
    <property type="entry name" value="DUF6540"/>
</dbReference>
<accession>A0A1B7NVI5</accession>
<dbReference type="EMBL" id="LGUA01000615">
    <property type="protein sequence ID" value="OAX80795.1"/>
    <property type="molecule type" value="Genomic_DNA"/>
</dbReference>